<dbReference type="Pfam" id="PF01535">
    <property type="entry name" value="PPR"/>
    <property type="match status" value="2"/>
</dbReference>
<dbReference type="Proteomes" id="UP000825729">
    <property type="component" value="Unassembled WGS sequence"/>
</dbReference>
<evidence type="ECO:0000313" key="4">
    <source>
        <dbReference type="EMBL" id="KAG9455879.1"/>
    </source>
</evidence>
<dbReference type="PANTHER" id="PTHR47939">
    <property type="entry name" value="MEMBRANE-ASSOCIATED SALT-INDUCIBLE PROTEIN-LIKE"/>
    <property type="match status" value="1"/>
</dbReference>
<dbReference type="NCBIfam" id="TIGR00756">
    <property type="entry name" value="PPR"/>
    <property type="match status" value="3"/>
</dbReference>
<reference evidence="4 5" key="1">
    <citation type="submission" date="2021-07" db="EMBL/GenBank/DDBJ databases">
        <title>The Aristolochia fimbriata genome: insights into angiosperm evolution, floral development and chemical biosynthesis.</title>
        <authorList>
            <person name="Jiao Y."/>
        </authorList>
    </citation>
    <scope>NUCLEOTIDE SEQUENCE [LARGE SCALE GENOMIC DNA]</scope>
    <source>
        <strain evidence="4">IBCAS-2021</strain>
        <tissue evidence="4">Leaf</tissue>
    </source>
</reference>
<proteinExistence type="inferred from homology"/>
<accession>A0AAV7F4P9</accession>
<organism evidence="4 5">
    <name type="scientific">Aristolochia fimbriata</name>
    <name type="common">White veined hardy Dutchman's pipe vine</name>
    <dbReference type="NCBI Taxonomy" id="158543"/>
    <lineage>
        <taxon>Eukaryota</taxon>
        <taxon>Viridiplantae</taxon>
        <taxon>Streptophyta</taxon>
        <taxon>Embryophyta</taxon>
        <taxon>Tracheophyta</taxon>
        <taxon>Spermatophyta</taxon>
        <taxon>Magnoliopsida</taxon>
        <taxon>Magnoliidae</taxon>
        <taxon>Piperales</taxon>
        <taxon>Aristolochiaceae</taxon>
        <taxon>Aristolochia</taxon>
    </lineage>
</organism>
<dbReference type="Pfam" id="PF13812">
    <property type="entry name" value="PPR_3"/>
    <property type="match status" value="1"/>
</dbReference>
<evidence type="ECO:0000313" key="5">
    <source>
        <dbReference type="Proteomes" id="UP000825729"/>
    </source>
</evidence>
<dbReference type="InterPro" id="IPR002885">
    <property type="entry name" value="PPR_rpt"/>
</dbReference>
<dbReference type="Pfam" id="PF13041">
    <property type="entry name" value="PPR_2"/>
    <property type="match status" value="1"/>
</dbReference>
<dbReference type="AlphaFoldDB" id="A0AAV7F4P9"/>
<evidence type="ECO:0000256" key="3">
    <source>
        <dbReference type="PROSITE-ProRule" id="PRU00708"/>
    </source>
</evidence>
<evidence type="ECO:0000256" key="2">
    <source>
        <dbReference type="ARBA" id="ARBA00022737"/>
    </source>
</evidence>
<keyword evidence="2" id="KW-0677">Repeat</keyword>
<comment type="caution">
    <text evidence="4">The sequence shown here is derived from an EMBL/GenBank/DDBJ whole genome shotgun (WGS) entry which is preliminary data.</text>
</comment>
<dbReference type="EMBL" id="JAINDJ010000002">
    <property type="protein sequence ID" value="KAG9455879.1"/>
    <property type="molecule type" value="Genomic_DNA"/>
</dbReference>
<dbReference type="InterPro" id="IPR050667">
    <property type="entry name" value="PPR-containing_protein"/>
</dbReference>
<dbReference type="Gene3D" id="1.25.40.10">
    <property type="entry name" value="Tetratricopeptide repeat domain"/>
    <property type="match status" value="2"/>
</dbReference>
<name>A0AAV7F4P9_ARIFI</name>
<feature type="repeat" description="PPR" evidence="3">
    <location>
        <begin position="175"/>
        <end position="209"/>
    </location>
</feature>
<keyword evidence="5" id="KW-1185">Reference proteome</keyword>
<gene>
    <name evidence="4" type="ORF">H6P81_000387</name>
</gene>
<sequence>MQPTEEVVYAMMWELRNEWKLAFLAFKWGGISVSNTQRCWNLLIWIMGKKKKFDIAWKLVLEMHRLNMCARKALLIVMKRYAAANEPGKAVKTFHAFEKFNITADTNAFFTLLNTLCKHKNIEEAEELMFLNKKLYPLGSESFNIILDGWCNILVDISEAKRIWREMSNCCIHPDGISYTHMISCSSKVGNLFDSLRLYDDMKKKGWVPGIVVYNSLIFVLTKENCVKEARNLLNKIVEVGLEPNVDTYNSIIYPLCEANKLEEAWNVLDEMVKKGVKPTARTFHAFVKVENMGRTLKLIDQMRVGGCGPNASTFLLIFDKFFRWGLPGDVLRIWSLMETKNKVDTSKEKPSDESKVGTHGIWTNSETIKPQQGLVTGAREVLPLQ</sequence>
<dbReference type="PROSITE" id="PS51375">
    <property type="entry name" value="PPR"/>
    <property type="match status" value="3"/>
</dbReference>
<feature type="repeat" description="PPR" evidence="3">
    <location>
        <begin position="245"/>
        <end position="279"/>
    </location>
</feature>
<protein>
    <recommendedName>
        <fullName evidence="6">Pentatricopeptide repeat-containing protein</fullName>
    </recommendedName>
</protein>
<evidence type="ECO:0000256" key="1">
    <source>
        <dbReference type="ARBA" id="ARBA00007626"/>
    </source>
</evidence>
<dbReference type="PANTHER" id="PTHR47939:SF5">
    <property type="entry name" value="PENTACOTRIPEPTIDE-REPEAT REGION OF PRORP DOMAIN-CONTAINING PROTEIN"/>
    <property type="match status" value="1"/>
</dbReference>
<feature type="repeat" description="PPR" evidence="3">
    <location>
        <begin position="210"/>
        <end position="244"/>
    </location>
</feature>
<dbReference type="InterPro" id="IPR011990">
    <property type="entry name" value="TPR-like_helical_dom_sf"/>
</dbReference>
<evidence type="ECO:0008006" key="6">
    <source>
        <dbReference type="Google" id="ProtNLM"/>
    </source>
</evidence>
<comment type="similarity">
    <text evidence="1">Belongs to the PPR family. P subfamily.</text>
</comment>